<evidence type="ECO:0000313" key="3">
    <source>
        <dbReference type="Proteomes" id="UP000266673"/>
    </source>
</evidence>
<dbReference type="Proteomes" id="UP000266673">
    <property type="component" value="Unassembled WGS sequence"/>
</dbReference>
<dbReference type="AlphaFoldDB" id="A0A397VH08"/>
<gene>
    <name evidence="2" type="ORF">C2G38_2298581</name>
</gene>
<comment type="caution">
    <text evidence="2">The sequence shown here is derived from an EMBL/GenBank/DDBJ whole genome shotgun (WGS) entry which is preliminary data.</text>
</comment>
<reference evidence="2 3" key="1">
    <citation type="submission" date="2018-06" db="EMBL/GenBank/DDBJ databases">
        <title>Comparative genomics reveals the genomic features of Rhizophagus irregularis, R. cerebriforme, R. diaphanum and Gigaspora rosea, and their symbiotic lifestyle signature.</title>
        <authorList>
            <person name="Morin E."/>
            <person name="San Clemente H."/>
            <person name="Chen E.C.H."/>
            <person name="De La Providencia I."/>
            <person name="Hainaut M."/>
            <person name="Kuo A."/>
            <person name="Kohler A."/>
            <person name="Murat C."/>
            <person name="Tang N."/>
            <person name="Roy S."/>
            <person name="Loubradou J."/>
            <person name="Henrissat B."/>
            <person name="Grigoriev I.V."/>
            <person name="Corradi N."/>
            <person name="Roux C."/>
            <person name="Martin F.M."/>
        </authorList>
    </citation>
    <scope>NUCLEOTIDE SEQUENCE [LARGE SCALE GENOMIC DNA]</scope>
    <source>
        <strain evidence="2 3">DAOM 194757</strain>
    </source>
</reference>
<feature type="compositionally biased region" description="Polar residues" evidence="1">
    <location>
        <begin position="150"/>
        <end position="168"/>
    </location>
</feature>
<sequence>MDHLQTNKNIFTKKFQEIKQDLLNQEGNVLKKDKYIATWLGLHNSGLVILIRRAIEVYSNISYKQSVKKNLIQEELEFVKFREKIESRPDKNQEIAEFKKNKLHKIQKILIDNECGTIDYGLEEIQNREKTEKVRTAQESSLKNLHKNPNKTLVQNMNIHKNGSSNRT</sequence>
<name>A0A397VH08_9GLOM</name>
<evidence type="ECO:0000313" key="2">
    <source>
        <dbReference type="EMBL" id="RIB21765.1"/>
    </source>
</evidence>
<protein>
    <submittedName>
        <fullName evidence="2">Uncharacterized protein</fullName>
    </submittedName>
</protein>
<dbReference type="EMBL" id="QKWP01000342">
    <property type="protein sequence ID" value="RIB21765.1"/>
    <property type="molecule type" value="Genomic_DNA"/>
</dbReference>
<accession>A0A397VH08</accession>
<evidence type="ECO:0000256" key="1">
    <source>
        <dbReference type="SAM" id="MobiDB-lite"/>
    </source>
</evidence>
<keyword evidence="3" id="KW-1185">Reference proteome</keyword>
<proteinExistence type="predicted"/>
<organism evidence="2 3">
    <name type="scientific">Gigaspora rosea</name>
    <dbReference type="NCBI Taxonomy" id="44941"/>
    <lineage>
        <taxon>Eukaryota</taxon>
        <taxon>Fungi</taxon>
        <taxon>Fungi incertae sedis</taxon>
        <taxon>Mucoromycota</taxon>
        <taxon>Glomeromycotina</taxon>
        <taxon>Glomeromycetes</taxon>
        <taxon>Diversisporales</taxon>
        <taxon>Gigasporaceae</taxon>
        <taxon>Gigaspora</taxon>
    </lineage>
</organism>
<feature type="region of interest" description="Disordered" evidence="1">
    <location>
        <begin position="138"/>
        <end position="168"/>
    </location>
</feature>